<feature type="domain" description="GAG-pre-integrase" evidence="1">
    <location>
        <begin position="19"/>
        <end position="68"/>
    </location>
</feature>
<dbReference type="Pfam" id="PF13976">
    <property type="entry name" value="gag_pre-integrs"/>
    <property type="match status" value="1"/>
</dbReference>
<evidence type="ECO:0000313" key="2">
    <source>
        <dbReference type="EMBL" id="GFA51434.1"/>
    </source>
</evidence>
<name>A0A699JSN0_TANCI</name>
<proteinExistence type="predicted"/>
<evidence type="ECO:0000259" key="1">
    <source>
        <dbReference type="Pfam" id="PF13976"/>
    </source>
</evidence>
<dbReference type="EMBL" id="BKCJ010437408">
    <property type="protein sequence ID" value="GFA51434.1"/>
    <property type="molecule type" value="Genomic_DNA"/>
</dbReference>
<organism evidence="2">
    <name type="scientific">Tanacetum cinerariifolium</name>
    <name type="common">Dalmatian daisy</name>
    <name type="synonym">Chrysanthemum cinerariifolium</name>
    <dbReference type="NCBI Taxonomy" id="118510"/>
    <lineage>
        <taxon>Eukaryota</taxon>
        <taxon>Viridiplantae</taxon>
        <taxon>Streptophyta</taxon>
        <taxon>Embryophyta</taxon>
        <taxon>Tracheophyta</taxon>
        <taxon>Spermatophyta</taxon>
        <taxon>Magnoliopsida</taxon>
        <taxon>eudicotyledons</taxon>
        <taxon>Gunneridae</taxon>
        <taxon>Pentapetalae</taxon>
        <taxon>asterids</taxon>
        <taxon>campanulids</taxon>
        <taxon>Asterales</taxon>
        <taxon>Asteraceae</taxon>
        <taxon>Asteroideae</taxon>
        <taxon>Anthemideae</taxon>
        <taxon>Anthemidinae</taxon>
        <taxon>Tanacetum</taxon>
    </lineage>
</organism>
<sequence>VVINGSRVILSGIRRDNCVYSLDGHAMAGELNASVEEKDSLVLVWHKRLGHISEAGLQVLKKQGLFSKKILAFGKFKEWKQLVENQTGRTVKKLKTDNGLEFSPHLIRPRFRPISGHQSSAPIITTSSPPSIAYHIHLIIPSSSPLPPRHHHHPRPIFMLPLPSPPLHHLFLVTNRKTAVKVRLDLGSTVRVRLVVQKSTKGAFGGVEKHQGCVWWCRKAPKGEFGGIEKHQRVRLVVQKSTKGAFGCVETH</sequence>
<gene>
    <name evidence="2" type="ORF">Tci_623406</name>
</gene>
<dbReference type="AlphaFoldDB" id="A0A699JSN0"/>
<accession>A0A699JSN0</accession>
<comment type="caution">
    <text evidence="2">The sequence shown here is derived from an EMBL/GenBank/DDBJ whole genome shotgun (WGS) entry which is preliminary data.</text>
</comment>
<reference evidence="2" key="1">
    <citation type="journal article" date="2019" name="Sci. Rep.">
        <title>Draft genome of Tanacetum cinerariifolium, the natural source of mosquito coil.</title>
        <authorList>
            <person name="Yamashiro T."/>
            <person name="Shiraishi A."/>
            <person name="Satake H."/>
            <person name="Nakayama K."/>
        </authorList>
    </citation>
    <scope>NUCLEOTIDE SEQUENCE</scope>
</reference>
<dbReference type="InterPro" id="IPR025724">
    <property type="entry name" value="GAG-pre-integrase_dom"/>
</dbReference>
<protein>
    <submittedName>
        <fullName evidence="2">Retrovirus-related Pol polyprotein from transposon TNT 1-94</fullName>
    </submittedName>
</protein>
<feature type="non-terminal residue" evidence="2">
    <location>
        <position position="1"/>
    </location>
</feature>